<dbReference type="EMBL" id="ACUX02000007">
    <property type="protein sequence ID" value="EEZ61226.1"/>
    <property type="molecule type" value="Genomic_DNA"/>
</dbReference>
<evidence type="ECO:0000313" key="2">
    <source>
        <dbReference type="Proteomes" id="UP000006001"/>
    </source>
</evidence>
<evidence type="ECO:0000313" key="1">
    <source>
        <dbReference type="EMBL" id="EEZ61226.1"/>
    </source>
</evidence>
<accession>D0WH39</accession>
<keyword evidence="2" id="KW-1185">Reference proteome</keyword>
<organism evidence="1 2">
    <name type="scientific">Slackia exigua (strain ATCC 700122 / DSM 15923 / CIP 105133 / JCM 11022 / KCTC 5966 / S-7)</name>
    <dbReference type="NCBI Taxonomy" id="649764"/>
    <lineage>
        <taxon>Bacteria</taxon>
        <taxon>Bacillati</taxon>
        <taxon>Actinomycetota</taxon>
        <taxon>Coriobacteriia</taxon>
        <taxon>Eggerthellales</taxon>
        <taxon>Eggerthellaceae</taxon>
        <taxon>Slackia</taxon>
    </lineage>
</organism>
<comment type="caution">
    <text evidence="1">The sequence shown here is derived from an EMBL/GenBank/DDBJ whole genome shotgun (WGS) entry which is preliminary data.</text>
</comment>
<protein>
    <submittedName>
        <fullName evidence="1">Uncharacterized protein</fullName>
    </submittedName>
</protein>
<dbReference type="Proteomes" id="UP000006001">
    <property type="component" value="Unassembled WGS sequence"/>
</dbReference>
<gene>
    <name evidence="1" type="ORF">HMPREF0762_01304</name>
</gene>
<dbReference type="HOGENOM" id="CLU_2810138_0_0_11"/>
<dbReference type="AlphaFoldDB" id="D0WH39"/>
<proteinExistence type="predicted"/>
<name>D0WH39_SLAES</name>
<reference evidence="1" key="1">
    <citation type="submission" date="2009-10" db="EMBL/GenBank/DDBJ databases">
        <authorList>
            <person name="Weinstock G."/>
            <person name="Sodergren E."/>
            <person name="Clifton S."/>
            <person name="Fulton L."/>
            <person name="Fulton B."/>
            <person name="Courtney L."/>
            <person name="Fronick C."/>
            <person name="Harrison M."/>
            <person name="Strong C."/>
            <person name="Farmer C."/>
            <person name="Delahaunty K."/>
            <person name="Markovic C."/>
            <person name="Hall O."/>
            <person name="Minx P."/>
            <person name="Tomlinson C."/>
            <person name="Mitreva M."/>
            <person name="Nelson J."/>
            <person name="Hou S."/>
            <person name="Wollam A."/>
            <person name="Pepin K.H."/>
            <person name="Johnson M."/>
            <person name="Bhonagiri V."/>
            <person name="Nash W.E."/>
            <person name="Warren W."/>
            <person name="Chinwalla A."/>
            <person name="Mardis E.R."/>
            <person name="Wilson R.K."/>
        </authorList>
    </citation>
    <scope>NUCLEOTIDE SEQUENCE [LARGE SCALE GENOMIC DNA]</scope>
    <source>
        <strain evidence="1">ATCC 700122</strain>
    </source>
</reference>
<sequence length="67" mass="7321">MRHPTAGREDAIRLTPAYAGMKERSRQAPRGGGGVVSVKVLARRSFRYVFDALSSSSSMLRMIAGRP</sequence>